<gene>
    <name evidence="8" type="ORF">CONPUDRAFT_82987</name>
</gene>
<dbReference type="Proteomes" id="UP000053558">
    <property type="component" value="Unassembled WGS sequence"/>
</dbReference>
<sequence>MKFTTAVAIAAAATVVAAETNAHRMARGLPPKAPIRRSKTAAPKAQASGGSGGDCNTGPVQCCNSVHKADESIVQKLLDLLGLSGIPGDTQVGMNCSPVSVIGSGGGQCNQEPVCCENNNFSGLINLGCSPININL</sequence>
<comment type="subcellular location">
    <subcellularLocation>
        <location evidence="1 6">Secreted</location>
        <location evidence="1 6">Cell wall</location>
    </subcellularLocation>
</comment>
<dbReference type="Pfam" id="PF01185">
    <property type="entry name" value="Hydrophobin"/>
    <property type="match status" value="1"/>
</dbReference>
<dbReference type="GeneID" id="19210507"/>
<protein>
    <recommendedName>
        <fullName evidence="6">Hydrophobin</fullName>
    </recommendedName>
</protein>
<name>A0A5M3MLF5_CONPW</name>
<keyword evidence="4 6" id="KW-0964">Secreted</keyword>
<proteinExistence type="inferred from homology"/>
<comment type="caution">
    <text evidence="8">The sequence shown here is derived from an EMBL/GenBank/DDBJ whole genome shotgun (WGS) entry which is preliminary data.</text>
</comment>
<evidence type="ECO:0000256" key="7">
    <source>
        <dbReference type="SAM" id="MobiDB-lite"/>
    </source>
</evidence>
<reference evidence="9" key="1">
    <citation type="journal article" date="2012" name="Science">
        <title>The Paleozoic origin of enzymatic lignin decomposition reconstructed from 31 fungal genomes.</title>
        <authorList>
            <person name="Floudas D."/>
            <person name="Binder M."/>
            <person name="Riley R."/>
            <person name="Barry K."/>
            <person name="Blanchette R.A."/>
            <person name="Henrissat B."/>
            <person name="Martinez A.T."/>
            <person name="Otillar R."/>
            <person name="Spatafora J.W."/>
            <person name="Yadav J.S."/>
            <person name="Aerts A."/>
            <person name="Benoit I."/>
            <person name="Boyd A."/>
            <person name="Carlson A."/>
            <person name="Copeland A."/>
            <person name="Coutinho P.M."/>
            <person name="de Vries R.P."/>
            <person name="Ferreira P."/>
            <person name="Findley K."/>
            <person name="Foster B."/>
            <person name="Gaskell J."/>
            <person name="Glotzer D."/>
            <person name="Gorecki P."/>
            <person name="Heitman J."/>
            <person name="Hesse C."/>
            <person name="Hori C."/>
            <person name="Igarashi K."/>
            <person name="Jurgens J.A."/>
            <person name="Kallen N."/>
            <person name="Kersten P."/>
            <person name="Kohler A."/>
            <person name="Kuees U."/>
            <person name="Kumar T.K.A."/>
            <person name="Kuo A."/>
            <person name="LaButti K."/>
            <person name="Larrondo L.F."/>
            <person name="Lindquist E."/>
            <person name="Ling A."/>
            <person name="Lombard V."/>
            <person name="Lucas S."/>
            <person name="Lundell T."/>
            <person name="Martin R."/>
            <person name="McLaughlin D.J."/>
            <person name="Morgenstern I."/>
            <person name="Morin E."/>
            <person name="Murat C."/>
            <person name="Nagy L.G."/>
            <person name="Nolan M."/>
            <person name="Ohm R.A."/>
            <person name="Patyshakuliyeva A."/>
            <person name="Rokas A."/>
            <person name="Ruiz-Duenas F.J."/>
            <person name="Sabat G."/>
            <person name="Salamov A."/>
            <person name="Samejima M."/>
            <person name="Schmutz J."/>
            <person name="Slot J.C."/>
            <person name="St John F."/>
            <person name="Stenlid J."/>
            <person name="Sun H."/>
            <person name="Sun S."/>
            <person name="Syed K."/>
            <person name="Tsang A."/>
            <person name="Wiebenga A."/>
            <person name="Young D."/>
            <person name="Pisabarro A."/>
            <person name="Eastwood D.C."/>
            <person name="Martin F."/>
            <person name="Cullen D."/>
            <person name="Grigoriev I.V."/>
            <person name="Hibbett D.S."/>
        </authorList>
    </citation>
    <scope>NUCLEOTIDE SEQUENCE [LARGE SCALE GENOMIC DNA]</scope>
    <source>
        <strain evidence="9">RWD-64-598 SS2</strain>
    </source>
</reference>
<dbReference type="GO" id="GO:0009277">
    <property type="term" value="C:fungal-type cell wall"/>
    <property type="evidence" value="ECO:0007669"/>
    <property type="project" value="InterPro"/>
</dbReference>
<dbReference type="OMA" id="PPKRMYH"/>
<accession>A0A5M3MLF5</accession>
<comment type="similarity">
    <text evidence="2 6">Belongs to the fungal hydrophobin family.</text>
</comment>
<dbReference type="AlphaFoldDB" id="A0A5M3MLF5"/>
<feature type="chain" id="PRO_5024468892" description="Hydrophobin" evidence="6">
    <location>
        <begin position="19"/>
        <end position="136"/>
    </location>
</feature>
<dbReference type="GO" id="GO:0005199">
    <property type="term" value="F:structural constituent of cell wall"/>
    <property type="evidence" value="ECO:0007669"/>
    <property type="project" value="InterPro"/>
</dbReference>
<dbReference type="OrthoDB" id="4225815at2759"/>
<organism evidence="8 9">
    <name type="scientific">Coniophora puteana (strain RWD-64-598)</name>
    <name type="common">Brown rot fungus</name>
    <dbReference type="NCBI Taxonomy" id="741705"/>
    <lineage>
        <taxon>Eukaryota</taxon>
        <taxon>Fungi</taxon>
        <taxon>Dikarya</taxon>
        <taxon>Basidiomycota</taxon>
        <taxon>Agaricomycotina</taxon>
        <taxon>Agaricomycetes</taxon>
        <taxon>Agaricomycetidae</taxon>
        <taxon>Boletales</taxon>
        <taxon>Coniophorineae</taxon>
        <taxon>Coniophoraceae</taxon>
        <taxon>Coniophora</taxon>
    </lineage>
</organism>
<keyword evidence="6" id="KW-0732">Signal</keyword>
<evidence type="ECO:0000256" key="5">
    <source>
        <dbReference type="ARBA" id="ARBA00023157"/>
    </source>
</evidence>
<evidence type="ECO:0000256" key="2">
    <source>
        <dbReference type="ARBA" id="ARBA00010446"/>
    </source>
</evidence>
<dbReference type="KEGG" id="cput:CONPUDRAFT_82987"/>
<dbReference type="EMBL" id="JH711580">
    <property type="protein sequence ID" value="EIW79624.1"/>
    <property type="molecule type" value="Genomic_DNA"/>
</dbReference>
<dbReference type="InterPro" id="IPR001338">
    <property type="entry name" value="Class_I_Hydrophobin"/>
</dbReference>
<dbReference type="CDD" id="cd23507">
    <property type="entry name" value="hydrophobin_I"/>
    <property type="match status" value="1"/>
</dbReference>
<evidence type="ECO:0000313" key="9">
    <source>
        <dbReference type="Proteomes" id="UP000053558"/>
    </source>
</evidence>
<evidence type="ECO:0000256" key="6">
    <source>
        <dbReference type="RuleBase" id="RU365009"/>
    </source>
</evidence>
<dbReference type="RefSeq" id="XP_007770006.1">
    <property type="nucleotide sequence ID" value="XM_007771816.1"/>
</dbReference>
<evidence type="ECO:0000313" key="8">
    <source>
        <dbReference type="EMBL" id="EIW79624.1"/>
    </source>
</evidence>
<feature type="region of interest" description="Disordered" evidence="7">
    <location>
        <begin position="26"/>
        <end position="57"/>
    </location>
</feature>
<keyword evidence="9" id="KW-1185">Reference proteome</keyword>
<evidence type="ECO:0000256" key="3">
    <source>
        <dbReference type="ARBA" id="ARBA00022512"/>
    </source>
</evidence>
<evidence type="ECO:0000256" key="1">
    <source>
        <dbReference type="ARBA" id="ARBA00004191"/>
    </source>
</evidence>
<feature type="signal peptide" evidence="6">
    <location>
        <begin position="1"/>
        <end position="18"/>
    </location>
</feature>
<keyword evidence="5 6" id="KW-1015">Disulfide bond</keyword>
<dbReference type="SMART" id="SM00075">
    <property type="entry name" value="HYDRO"/>
    <property type="match status" value="1"/>
</dbReference>
<keyword evidence="3 6" id="KW-0134">Cell wall</keyword>
<evidence type="ECO:0000256" key="4">
    <source>
        <dbReference type="ARBA" id="ARBA00022525"/>
    </source>
</evidence>